<dbReference type="PANTHER" id="PTHR11986">
    <property type="entry name" value="AMINOTRANSFERASE CLASS III"/>
    <property type="match status" value="1"/>
</dbReference>
<keyword evidence="3" id="KW-0808">Transferase</keyword>
<reference evidence="5" key="1">
    <citation type="submission" date="2021-04" db="EMBL/GenBank/DDBJ databases">
        <title>Genomics, taxonomy and metabolism of representatives of sulfur bacteria of the genus Thiothrix: Thiothrix fructosivorans QT, Thiothrix unzii A1T and three new species, Thiothrix subterranea sp. nov., Thiothrix litoralis sp. nov. and 'Candidatus Thiothrix anitrata' sp. nov.</title>
        <authorList>
            <person name="Ravin N.V."/>
            <person name="Smolyakov D."/>
            <person name="Rudenko T.S."/>
            <person name="Mardanov A.V."/>
            <person name="Beletsky A.V."/>
            <person name="Markov N.D."/>
            <person name="Fomenkov A.I."/>
            <person name="Roberts R.J."/>
            <person name="Karnachuk O.V."/>
            <person name="Novikov A."/>
            <person name="Grabovich M.Y."/>
        </authorList>
    </citation>
    <scope>NUCLEOTIDE SEQUENCE</scope>
    <source>
        <strain evidence="5">A1</strain>
        <plasmid evidence="5">pTunz7</plasmid>
    </source>
</reference>
<geneLocation type="plasmid" evidence="5 6">
    <name>pTunz7</name>
</geneLocation>
<evidence type="ECO:0000313" key="6">
    <source>
        <dbReference type="Proteomes" id="UP000672009"/>
    </source>
</evidence>
<dbReference type="KEGG" id="tun:J9260_17955"/>
<evidence type="ECO:0000256" key="4">
    <source>
        <dbReference type="ARBA" id="ARBA00022898"/>
    </source>
</evidence>
<dbReference type="PANTHER" id="PTHR11986:SF79">
    <property type="entry name" value="ACETYLORNITHINE AMINOTRANSFERASE, MITOCHONDRIAL"/>
    <property type="match status" value="1"/>
</dbReference>
<dbReference type="Proteomes" id="UP000672009">
    <property type="component" value="Plasmid pTunz7"/>
</dbReference>
<dbReference type="InterPro" id="IPR005814">
    <property type="entry name" value="Aminotrans_3"/>
</dbReference>
<evidence type="ECO:0000256" key="1">
    <source>
        <dbReference type="ARBA" id="ARBA00001933"/>
    </source>
</evidence>
<keyword evidence="2 5" id="KW-0032">Aminotransferase</keyword>
<dbReference type="GO" id="GO:0008483">
    <property type="term" value="F:transaminase activity"/>
    <property type="evidence" value="ECO:0007669"/>
    <property type="project" value="UniProtKB-KW"/>
</dbReference>
<evidence type="ECO:0000256" key="2">
    <source>
        <dbReference type="ARBA" id="ARBA00022576"/>
    </source>
</evidence>
<keyword evidence="6" id="KW-1185">Reference proteome</keyword>
<keyword evidence="5" id="KW-0614">Plasmid</keyword>
<dbReference type="Pfam" id="PF00202">
    <property type="entry name" value="Aminotran_3"/>
    <property type="match status" value="1"/>
</dbReference>
<dbReference type="Gene3D" id="3.90.1150.10">
    <property type="entry name" value="Aspartate Aminotransferase, domain 1"/>
    <property type="match status" value="1"/>
</dbReference>
<dbReference type="InterPro" id="IPR050103">
    <property type="entry name" value="Class-III_PLP-dep_AT"/>
</dbReference>
<dbReference type="SUPFAM" id="SSF53383">
    <property type="entry name" value="PLP-dependent transferases"/>
    <property type="match status" value="1"/>
</dbReference>
<name>A0A975FDM1_9GAMM</name>
<dbReference type="RefSeq" id="WP_210220844.1">
    <property type="nucleotide sequence ID" value="NZ_CP072794.1"/>
</dbReference>
<evidence type="ECO:0000256" key="3">
    <source>
        <dbReference type="ARBA" id="ARBA00022679"/>
    </source>
</evidence>
<proteinExistence type="predicted"/>
<keyword evidence="4" id="KW-0663">Pyridoxal phosphate</keyword>
<dbReference type="AlphaFoldDB" id="A0A975FDM1"/>
<comment type="cofactor">
    <cofactor evidence="1">
        <name>pyridoxal 5'-phosphate</name>
        <dbReference type="ChEBI" id="CHEBI:597326"/>
    </cofactor>
</comment>
<dbReference type="SUPFAM" id="SSF56112">
    <property type="entry name" value="Protein kinase-like (PK-like)"/>
    <property type="match status" value="1"/>
</dbReference>
<protein>
    <submittedName>
        <fullName evidence="5">Aminotransferase class III-fold pyridoxal phosphate-dependent enzyme</fullName>
    </submittedName>
</protein>
<dbReference type="GO" id="GO:0042802">
    <property type="term" value="F:identical protein binding"/>
    <property type="evidence" value="ECO:0007669"/>
    <property type="project" value="TreeGrafter"/>
</dbReference>
<dbReference type="InterPro" id="IPR015424">
    <property type="entry name" value="PyrdxlP-dep_Trfase"/>
</dbReference>
<dbReference type="InterPro" id="IPR015422">
    <property type="entry name" value="PyrdxlP-dep_Trfase_small"/>
</dbReference>
<dbReference type="Gene3D" id="3.40.640.10">
    <property type="entry name" value="Type I PLP-dependent aspartate aminotransferase-like (Major domain)"/>
    <property type="match status" value="1"/>
</dbReference>
<accession>A0A975FDM1</accession>
<evidence type="ECO:0000313" key="5">
    <source>
        <dbReference type="EMBL" id="QTR55380.1"/>
    </source>
</evidence>
<dbReference type="InterPro" id="IPR015421">
    <property type="entry name" value="PyrdxlP-dep_Trfase_major"/>
</dbReference>
<dbReference type="EMBL" id="CP072794">
    <property type="protein sequence ID" value="QTR55380.1"/>
    <property type="molecule type" value="Genomic_DNA"/>
</dbReference>
<organism evidence="5 6">
    <name type="scientific">Thiothrix unzii</name>
    <dbReference type="NCBI Taxonomy" id="111769"/>
    <lineage>
        <taxon>Bacteria</taxon>
        <taxon>Pseudomonadati</taxon>
        <taxon>Pseudomonadota</taxon>
        <taxon>Gammaproteobacteria</taxon>
        <taxon>Thiotrichales</taxon>
        <taxon>Thiotrichaceae</taxon>
        <taxon>Thiothrix</taxon>
    </lineage>
</organism>
<gene>
    <name evidence="5" type="ORF">J9260_17955</name>
</gene>
<dbReference type="GO" id="GO:0030170">
    <property type="term" value="F:pyridoxal phosphate binding"/>
    <property type="evidence" value="ECO:0007669"/>
    <property type="project" value="InterPro"/>
</dbReference>
<dbReference type="InterPro" id="IPR011009">
    <property type="entry name" value="Kinase-like_dom_sf"/>
</dbReference>
<sequence>MSIQSSLMPIYERVKPINGAWYSSQNNKKILDLSGQTLNLSLGQPPHEVREAIITEISKNVFFSSRFGSKTSENLANILIDIAPDNICCINHKLTNGSDAVETAIKIGCEMVRSSSIIALPNAWHGETMATLSLSSKLRGKYLGGNLNVTFSNEATIESLIEKINIIKRPSVVVIDPIGFSSGLFGFDNSKNFLPILRKSCQELGHFLIFDEIQSFGGFLEGEFFIYDIFNVESDAIAIGKALGQGFAVSACLYGKDTPELLYNEAEFTHGAQPPACAAAIAGIEYLKKNKSIIKTSLLLWNKLIDILESEFDEASFKRIGFVCSITPKKQEKTHLIFELLLNNGLIVRKGNASKSLMLKAPVVFNEEMFLWSLNVFRKCLNDLKSIKIDITSNYREIFRKENLEKSYVEFFLNHFSGVNINSRSIQEQYEVMLELDKIGIPCPKVYIKDELYIYSYITGISLDEYEIKSPREARSILSQLIDHIMKAHRNDIIIGDRWPGNTIWDGVCVTMIDFDIGYVGRNLSLMAFEHLFALFHHAAIIPKEMDRLKILTPYLHELKDAHENNNLYGIFIEFKKFYNSPRKKSNFTSLPVQIYQDVLHEFSTVICK</sequence>